<name>E3T688_9BACT</name>
<dbReference type="AlphaFoldDB" id="E3T688"/>
<dbReference type="InterPro" id="IPR042099">
    <property type="entry name" value="ANL_N_sf"/>
</dbReference>
<dbReference type="Gene3D" id="3.40.50.12780">
    <property type="entry name" value="N-terminal domain of ligase-like"/>
    <property type="match status" value="1"/>
</dbReference>
<dbReference type="EMBL" id="GU260701">
    <property type="protein sequence ID" value="ADC35832.1"/>
    <property type="molecule type" value="Genomic_DNA"/>
</dbReference>
<accession>E3T688</accession>
<reference evidence="1" key="2">
    <citation type="journal article" date="2010" name="Appl. Environ. Microbiol.">
        <title>Comparative analysis of acidobacterial genomic fragments from terrestrial and aquatic metagenomic libraries, with emphasis on acidobacteria subdivision 6.</title>
        <authorList>
            <person name="Kielak A.M."/>
            <person name="van Veen J.A."/>
            <person name="Kowalchuk G.A."/>
        </authorList>
    </citation>
    <scope>NUCLEOTIDE SEQUENCE</scope>
</reference>
<evidence type="ECO:0000313" key="1">
    <source>
        <dbReference type="EMBL" id="ADC35832.1"/>
    </source>
</evidence>
<reference evidence="1" key="1">
    <citation type="submission" date="2009-12" db="EMBL/GenBank/DDBJ databases">
        <authorList>
            <person name="Kielak A."/>
            <person name="van Veen J.A."/>
            <person name="Kowalchuk G.A."/>
        </authorList>
    </citation>
    <scope>NUCLEOTIDE SEQUENCE</scope>
</reference>
<protein>
    <submittedName>
        <fullName evidence="1">Uncharacterized protein</fullName>
    </submittedName>
</protein>
<proteinExistence type="predicted"/>
<organism evidence="1">
    <name type="scientific">uncultured bacterium 89</name>
    <dbReference type="NCBI Taxonomy" id="698393"/>
    <lineage>
        <taxon>Bacteria</taxon>
        <taxon>environmental samples</taxon>
    </lineage>
</organism>
<sequence length="284" mass="31749">MAARSQSFLNLLARGVFGQSQSPYRALFDAAGIDFLAVERLTRDHGVDGALERLYESGVWLKLEEFKGRRPIERSGLRLDVRAEDFDNPLVRPQFEGRTGGSRGTGRRLLLDLDLLTHDAACHYLHLQSFDFIDGPMAMWRPVPPDNSGVKKALMNARMGGRLDRWFTQSPIRAGGGQFKFFLFTWHTLAGFRFYGGERLVPEYTPIAQAGKVARWLAQQRERGRPAYLDTLASAAVRVCKAAAQSGLDIRGTLFRVGGEPLTPGKVRVIQESGCRVICHYSHV</sequence>